<dbReference type="InterPro" id="IPR001138">
    <property type="entry name" value="Zn2Cys6_DnaBD"/>
</dbReference>
<feature type="region of interest" description="Disordered" evidence="7">
    <location>
        <begin position="824"/>
        <end position="849"/>
    </location>
</feature>
<feature type="region of interest" description="Disordered" evidence="7">
    <location>
        <begin position="97"/>
        <end position="174"/>
    </location>
</feature>
<dbReference type="GO" id="GO:0008270">
    <property type="term" value="F:zinc ion binding"/>
    <property type="evidence" value="ECO:0007669"/>
    <property type="project" value="InterPro"/>
</dbReference>
<protein>
    <recommendedName>
        <fullName evidence="8">Zn(2)-C6 fungal-type domain-containing protein</fullName>
    </recommendedName>
</protein>
<evidence type="ECO:0000256" key="2">
    <source>
        <dbReference type="ARBA" id="ARBA00022723"/>
    </source>
</evidence>
<feature type="region of interest" description="Disordered" evidence="7">
    <location>
        <begin position="712"/>
        <end position="734"/>
    </location>
</feature>
<keyword evidence="5" id="KW-0804">Transcription</keyword>
<keyword evidence="3" id="KW-0805">Transcription regulation</keyword>
<dbReference type="GO" id="GO:0000976">
    <property type="term" value="F:transcription cis-regulatory region binding"/>
    <property type="evidence" value="ECO:0007669"/>
    <property type="project" value="TreeGrafter"/>
</dbReference>
<dbReference type="PANTHER" id="PTHR31845:SF19">
    <property type="entry name" value="TRANSCRIPTION FACTOR DOMAIN-CONTAINING PROTEIN"/>
    <property type="match status" value="1"/>
</dbReference>
<dbReference type="Pfam" id="PF04082">
    <property type="entry name" value="Fungal_trans"/>
    <property type="match status" value="1"/>
</dbReference>
<evidence type="ECO:0000256" key="5">
    <source>
        <dbReference type="ARBA" id="ARBA00023163"/>
    </source>
</evidence>
<feature type="compositionally biased region" description="Acidic residues" evidence="7">
    <location>
        <begin position="162"/>
        <end position="171"/>
    </location>
</feature>
<evidence type="ECO:0000256" key="7">
    <source>
        <dbReference type="SAM" id="MobiDB-lite"/>
    </source>
</evidence>
<feature type="compositionally biased region" description="Low complexity" evidence="7">
    <location>
        <begin position="712"/>
        <end position="728"/>
    </location>
</feature>
<evidence type="ECO:0000256" key="4">
    <source>
        <dbReference type="ARBA" id="ARBA00023125"/>
    </source>
</evidence>
<evidence type="ECO:0000256" key="6">
    <source>
        <dbReference type="ARBA" id="ARBA00023242"/>
    </source>
</evidence>
<dbReference type="Pfam" id="PF00172">
    <property type="entry name" value="Zn_clus"/>
    <property type="match status" value="1"/>
</dbReference>
<organism evidence="9 10">
    <name type="scientific">Rhodonia placenta</name>
    <dbReference type="NCBI Taxonomy" id="104341"/>
    <lineage>
        <taxon>Eukaryota</taxon>
        <taxon>Fungi</taxon>
        <taxon>Dikarya</taxon>
        <taxon>Basidiomycota</taxon>
        <taxon>Agaricomycotina</taxon>
        <taxon>Agaricomycetes</taxon>
        <taxon>Polyporales</taxon>
        <taxon>Adustoporiaceae</taxon>
        <taxon>Rhodonia</taxon>
    </lineage>
</organism>
<accession>A0A8H7TYR3</accession>
<dbReference type="Gene3D" id="4.10.240.10">
    <property type="entry name" value="Zn(2)-C6 fungal-type DNA-binding domain"/>
    <property type="match status" value="1"/>
</dbReference>
<feature type="compositionally biased region" description="Polar residues" evidence="7">
    <location>
        <begin position="98"/>
        <end position="108"/>
    </location>
</feature>
<keyword evidence="2" id="KW-0479">Metal-binding</keyword>
<gene>
    <name evidence="9" type="ORF">IEO21_09112</name>
</gene>
<sequence>MESPMQKLATTDDVPPLTDEKPSASKAPVVRGARACTVCRAAKMKCVGADDGNNIPCQRCKRSGAECIFEKHRRGRKPGSRLSEASKMLRRLEKGLNTAKQQKSTVADSLTLPPLHNSRGTDARYPNGDSFGASSSSFSDNKLPPLNLQQEAHLRSAHGSDSEMEEDDDSSYTDGMYPARMIKQNARNSSFFKTILNPEQADTPVPHSAVSDRAYHSQSPTSAPPGQRIPLTDLFREQNELQDPVDAGLIDEETVSQLWDMFFIRLNPFICLFDPALHSVSYVRKRSPFLFTALIMACCKFFKTELYVEVLQLAHKFAVHAFAENQQSVEVVQAFACMTYWKEPDDTRTWTYIGYACRMSVELGLNRYVGKPQGETELQLRERRNRERTYLVLFVHDRSLSMQTGKHWMLPVDELVRHTHTWHEEGGAHIRQEDVIVAAFTDLRTIAADVTDVFNMHHGGGGLSHEERNYEMLLRSCNQKLNNWVEVWQTEMRRAKGNSYHFSMLMFFQLHVRLFLNTFVINSSSPQASGGVNIQALNMCYTSAMDNLKIMAEDFAQVQMLRYGQDSTTVMTAYSAVVLMKLLRGNNHLLRLVDDAANKIHSMISKAAEAYHNAALLSPASSSAEYHARFLQSLLANDVYKQQQQQQVEQERMKRELPSLNVHHIPQNAPARSTHGYAQSQAYPQASQPVDYNSGYYVQSSVASQASAVSSGASTSSTMSSPYTPTQPAGYSQVRDGDYAMTDASVRHSSLSNLSLSGMATTYAQYQAQPTSEHDASYWRKMWCDLGIDGNVDPTSAYGVYQANGAGDGASAAASQASYGMTYRDTHVGDHGYQSHHPQPQPQPQPQHYQYPVVNAYQSAAYSSR</sequence>
<dbReference type="Proteomes" id="UP000639403">
    <property type="component" value="Unassembled WGS sequence"/>
</dbReference>
<feature type="region of interest" description="Disordered" evidence="7">
    <location>
        <begin position="1"/>
        <end position="29"/>
    </location>
</feature>
<dbReference type="SMART" id="SM00066">
    <property type="entry name" value="GAL4"/>
    <property type="match status" value="1"/>
</dbReference>
<feature type="domain" description="Zn(2)-C6 fungal-type" evidence="8">
    <location>
        <begin position="35"/>
        <end position="69"/>
    </location>
</feature>
<proteinExistence type="predicted"/>
<dbReference type="InterPro" id="IPR051089">
    <property type="entry name" value="prtT"/>
</dbReference>
<comment type="subcellular location">
    <subcellularLocation>
        <location evidence="1">Nucleus</location>
    </subcellularLocation>
</comment>
<dbReference type="PANTHER" id="PTHR31845">
    <property type="entry name" value="FINGER DOMAIN PROTEIN, PUTATIVE-RELATED"/>
    <property type="match status" value="1"/>
</dbReference>
<evidence type="ECO:0000256" key="1">
    <source>
        <dbReference type="ARBA" id="ARBA00004123"/>
    </source>
</evidence>
<dbReference type="CDD" id="cd12148">
    <property type="entry name" value="fungal_TF_MHR"/>
    <property type="match status" value="1"/>
</dbReference>
<dbReference type="GO" id="GO:0000981">
    <property type="term" value="F:DNA-binding transcription factor activity, RNA polymerase II-specific"/>
    <property type="evidence" value="ECO:0007669"/>
    <property type="project" value="InterPro"/>
</dbReference>
<reference evidence="9" key="1">
    <citation type="submission" date="2020-11" db="EMBL/GenBank/DDBJ databases">
        <authorList>
            <person name="Koelle M."/>
            <person name="Horta M.A.C."/>
            <person name="Nowrousian M."/>
            <person name="Ohm R.A."/>
            <person name="Benz P."/>
            <person name="Pilgard A."/>
        </authorList>
    </citation>
    <scope>NUCLEOTIDE SEQUENCE</scope>
    <source>
        <strain evidence="9">FPRL280</strain>
    </source>
</reference>
<evidence type="ECO:0000313" key="10">
    <source>
        <dbReference type="Proteomes" id="UP000639403"/>
    </source>
</evidence>
<comment type="caution">
    <text evidence="9">The sequence shown here is derived from an EMBL/GenBank/DDBJ whole genome shotgun (WGS) entry which is preliminary data.</text>
</comment>
<dbReference type="CDD" id="cd00067">
    <property type="entry name" value="GAL4"/>
    <property type="match status" value="1"/>
</dbReference>
<dbReference type="InterPro" id="IPR036864">
    <property type="entry name" value="Zn2-C6_fun-type_DNA-bd_sf"/>
</dbReference>
<evidence type="ECO:0000259" key="8">
    <source>
        <dbReference type="PROSITE" id="PS50048"/>
    </source>
</evidence>
<dbReference type="EMBL" id="JADOXO010000394">
    <property type="protein sequence ID" value="KAF9805300.1"/>
    <property type="molecule type" value="Genomic_DNA"/>
</dbReference>
<keyword evidence="4" id="KW-0238">DNA-binding</keyword>
<evidence type="ECO:0000256" key="3">
    <source>
        <dbReference type="ARBA" id="ARBA00023015"/>
    </source>
</evidence>
<dbReference type="GO" id="GO:0005634">
    <property type="term" value="C:nucleus"/>
    <property type="evidence" value="ECO:0007669"/>
    <property type="project" value="UniProtKB-SubCell"/>
</dbReference>
<dbReference type="AlphaFoldDB" id="A0A8H7TYR3"/>
<reference evidence="9" key="2">
    <citation type="journal article" name="Front. Microbiol.">
        <title>Degradative Capacity of Two Strains of Rhodonia placenta: From Phenotype to Genotype.</title>
        <authorList>
            <person name="Kolle M."/>
            <person name="Horta M.A.C."/>
            <person name="Nowrousian M."/>
            <person name="Ohm R.A."/>
            <person name="Benz J.P."/>
            <person name="Pilgard A."/>
        </authorList>
    </citation>
    <scope>NUCLEOTIDE SEQUENCE</scope>
    <source>
        <strain evidence="9">FPRL280</strain>
    </source>
</reference>
<feature type="compositionally biased region" description="Low complexity" evidence="7">
    <location>
        <begin position="127"/>
        <end position="141"/>
    </location>
</feature>
<keyword evidence="6" id="KW-0539">Nucleus</keyword>
<dbReference type="SUPFAM" id="SSF57701">
    <property type="entry name" value="Zn2/Cys6 DNA-binding domain"/>
    <property type="match status" value="1"/>
</dbReference>
<dbReference type="GO" id="GO:0006351">
    <property type="term" value="P:DNA-templated transcription"/>
    <property type="evidence" value="ECO:0007669"/>
    <property type="project" value="InterPro"/>
</dbReference>
<dbReference type="PROSITE" id="PS50048">
    <property type="entry name" value="ZN2_CY6_FUNGAL_2"/>
    <property type="match status" value="1"/>
</dbReference>
<name>A0A8H7TYR3_9APHY</name>
<feature type="compositionally biased region" description="Basic and acidic residues" evidence="7">
    <location>
        <begin position="152"/>
        <end position="161"/>
    </location>
</feature>
<evidence type="ECO:0000313" key="9">
    <source>
        <dbReference type="EMBL" id="KAF9805300.1"/>
    </source>
</evidence>
<dbReference type="PROSITE" id="PS00463">
    <property type="entry name" value="ZN2_CY6_FUNGAL_1"/>
    <property type="match status" value="1"/>
</dbReference>
<feature type="region of interest" description="Disordered" evidence="7">
    <location>
        <begin position="202"/>
        <end position="229"/>
    </location>
</feature>
<dbReference type="InterPro" id="IPR007219">
    <property type="entry name" value="XnlR_reg_dom"/>
</dbReference>